<dbReference type="Gene3D" id="3.30.70.3290">
    <property type="match status" value="1"/>
</dbReference>
<evidence type="ECO:0000256" key="1">
    <source>
        <dbReference type="ARBA" id="ARBA00022450"/>
    </source>
</evidence>
<dbReference type="InterPro" id="IPR032821">
    <property type="entry name" value="PKS_assoc"/>
</dbReference>
<evidence type="ECO:0000256" key="3">
    <source>
        <dbReference type="ARBA" id="ARBA00023268"/>
    </source>
</evidence>
<feature type="non-terminal residue" evidence="6">
    <location>
        <position position="1"/>
    </location>
</feature>
<name>B7TIR6_9HYPO</name>
<dbReference type="PANTHER" id="PTHR43775:SF22">
    <property type="entry name" value="SYNTHASE, PUTATIVE (JCVI)-RELATED"/>
    <property type="match status" value="1"/>
</dbReference>
<dbReference type="GO" id="GO:0006633">
    <property type="term" value="P:fatty acid biosynthetic process"/>
    <property type="evidence" value="ECO:0007669"/>
    <property type="project" value="TreeGrafter"/>
</dbReference>
<evidence type="ECO:0000259" key="5">
    <source>
        <dbReference type="PROSITE" id="PS52004"/>
    </source>
</evidence>
<dbReference type="Pfam" id="PF22621">
    <property type="entry name" value="CurL-like_PKS_C"/>
    <property type="match status" value="1"/>
</dbReference>
<dbReference type="EMBL" id="FJ227545">
    <property type="protein sequence ID" value="ACJ67070.1"/>
    <property type="molecule type" value="Genomic_DNA"/>
</dbReference>
<feature type="non-terminal residue" evidence="6">
    <location>
        <position position="304"/>
    </location>
</feature>
<evidence type="ECO:0000256" key="4">
    <source>
        <dbReference type="SAM" id="MobiDB-lite"/>
    </source>
</evidence>
<dbReference type="InterPro" id="IPR014031">
    <property type="entry name" value="Ketoacyl_synth_C"/>
</dbReference>
<evidence type="ECO:0000256" key="2">
    <source>
        <dbReference type="ARBA" id="ARBA00022553"/>
    </source>
</evidence>
<reference evidence="6" key="1">
    <citation type="journal article" date="2009" name="Appl. Environ. Microbiol.">
        <title>Insect-specific polyketide synthases (PKSs), potential PKS-nonribosomal peptide synthetase hybrids, and novel PKS clades in tropical fungi.</title>
        <authorList>
            <person name="Amnuaykanjanasin A."/>
            <person name="Phonghanpot S."/>
            <person name="Sengpanich N."/>
            <person name="Cheevadhanarak S."/>
            <person name="Tanticharoen M."/>
        </authorList>
    </citation>
    <scope>NUCLEOTIDE SEQUENCE</scope>
    <source>
        <strain evidence="6">BCC 9275</strain>
    </source>
</reference>
<keyword evidence="3" id="KW-0511">Multifunctional enzyme</keyword>
<organism evidence="6">
    <name type="scientific">Acremonium sp. BCC 9275</name>
    <dbReference type="NCBI Taxonomy" id="369828"/>
    <lineage>
        <taxon>Eukaryota</taxon>
        <taxon>Fungi</taxon>
        <taxon>Dikarya</taxon>
        <taxon>Ascomycota</taxon>
        <taxon>Pezizomycotina</taxon>
        <taxon>Sordariomycetes</taxon>
        <taxon>Hypocreomycetidae</taxon>
        <taxon>Hypocreales</taxon>
        <taxon>Hypocreales incertae sedis</taxon>
        <taxon>Acremonium</taxon>
    </lineage>
</organism>
<dbReference type="InterPro" id="IPR016039">
    <property type="entry name" value="Thiolase-like"/>
</dbReference>
<feature type="domain" description="Ketosynthase family 3 (KS3)" evidence="5">
    <location>
        <begin position="1"/>
        <end position="120"/>
    </location>
</feature>
<keyword evidence="2" id="KW-0597">Phosphoprotein</keyword>
<dbReference type="GO" id="GO:0004312">
    <property type="term" value="F:fatty acid synthase activity"/>
    <property type="evidence" value="ECO:0007669"/>
    <property type="project" value="TreeGrafter"/>
</dbReference>
<dbReference type="InterPro" id="IPR020841">
    <property type="entry name" value="PKS_Beta-ketoAc_synthase_dom"/>
</dbReference>
<dbReference type="Pfam" id="PF16197">
    <property type="entry name" value="KAsynt_C_assoc"/>
    <property type="match status" value="1"/>
</dbReference>
<dbReference type="PROSITE" id="PS52004">
    <property type="entry name" value="KS3_2"/>
    <property type="match status" value="1"/>
</dbReference>
<dbReference type="CDD" id="cd00833">
    <property type="entry name" value="PKS"/>
    <property type="match status" value="1"/>
</dbReference>
<sequence length="304" mass="32694">EAHGTGTQAGDSAEISSIAEVFCSESGREDDLYVGSIKSNIGHLEASSGVAGLMKAILILKHGMIPPNIDFDKPKPALHLEERKIKIATEMVPFPSTGPRRVSINSFGYGGTNAHVILEAPDSDDNPNASKGNKPTNGSEANGIHNQVNGHTQDTAANNTFSRAVENGTNGNSADNLDKSRHESKKANGINGFHEANGDHFVNGTKLDDSCNPKLFVLSARSESSLQAMVLNLRTWISARDGASYFHNLGYTLSMRRSKMQFRFSAAAATHDELVSILSQKPRITKATTAFRSVFLFSGHGAQW</sequence>
<dbReference type="AlphaFoldDB" id="B7TIR6"/>
<accession>B7TIR6</accession>
<feature type="region of interest" description="Disordered" evidence="4">
    <location>
        <begin position="117"/>
        <end position="190"/>
    </location>
</feature>
<keyword evidence="1" id="KW-0596">Phosphopantetheine</keyword>
<dbReference type="GO" id="GO:0044550">
    <property type="term" value="P:secondary metabolite biosynthetic process"/>
    <property type="evidence" value="ECO:0007669"/>
    <property type="project" value="TreeGrafter"/>
</dbReference>
<evidence type="ECO:0000313" key="6">
    <source>
        <dbReference type="EMBL" id="ACJ67070.1"/>
    </source>
</evidence>
<feature type="compositionally biased region" description="Polar residues" evidence="4">
    <location>
        <begin position="126"/>
        <end position="175"/>
    </location>
</feature>
<dbReference type="Gene3D" id="3.40.47.10">
    <property type="match status" value="1"/>
</dbReference>
<dbReference type="PANTHER" id="PTHR43775">
    <property type="entry name" value="FATTY ACID SYNTHASE"/>
    <property type="match status" value="1"/>
</dbReference>
<proteinExistence type="predicted"/>
<protein>
    <submittedName>
        <fullName evidence="6">Polyketide synthase</fullName>
    </submittedName>
</protein>
<dbReference type="Pfam" id="PF02801">
    <property type="entry name" value="Ketoacyl-synt_C"/>
    <property type="match status" value="1"/>
</dbReference>
<dbReference type="InterPro" id="IPR050091">
    <property type="entry name" value="PKS_NRPS_Biosynth_Enz"/>
</dbReference>
<dbReference type="SUPFAM" id="SSF53901">
    <property type="entry name" value="Thiolase-like"/>
    <property type="match status" value="1"/>
</dbReference>
<dbReference type="SMART" id="SM00825">
    <property type="entry name" value="PKS_KS"/>
    <property type="match status" value="1"/>
</dbReference>